<dbReference type="Proteomes" id="UP000638732">
    <property type="component" value="Unassembled WGS sequence"/>
</dbReference>
<gene>
    <name evidence="2" type="ORF">GSY63_08590</name>
</gene>
<dbReference type="AlphaFoldDB" id="A0A965ZET5"/>
<evidence type="ECO:0000313" key="3">
    <source>
        <dbReference type="Proteomes" id="UP000638732"/>
    </source>
</evidence>
<keyword evidence="1" id="KW-1133">Transmembrane helix</keyword>
<evidence type="ECO:0000256" key="1">
    <source>
        <dbReference type="SAM" id="Phobius"/>
    </source>
</evidence>
<accession>A0A965ZET5</accession>
<reference evidence="2" key="2">
    <citation type="submission" date="2020-10" db="EMBL/GenBank/DDBJ databases">
        <title>Mucilaginibacter sp. nov., isolated from soil.</title>
        <authorList>
            <person name="Jeon C.O."/>
        </authorList>
    </citation>
    <scope>NUCLEOTIDE SEQUENCE</scope>
    <source>
        <strain evidence="2">R11</strain>
    </source>
</reference>
<keyword evidence="1" id="KW-0472">Membrane</keyword>
<feature type="transmembrane region" description="Helical" evidence="1">
    <location>
        <begin position="12"/>
        <end position="32"/>
    </location>
</feature>
<comment type="caution">
    <text evidence="2">The sequence shown here is derived from an EMBL/GenBank/DDBJ whole genome shotgun (WGS) entry which is preliminary data.</text>
</comment>
<name>A0A965ZET5_9SPHI</name>
<keyword evidence="3" id="KW-1185">Reference proteome</keyword>
<organism evidence="2 3">
    <name type="scientific">Mucilaginibacter agri</name>
    <dbReference type="NCBI Taxonomy" id="2695265"/>
    <lineage>
        <taxon>Bacteria</taxon>
        <taxon>Pseudomonadati</taxon>
        <taxon>Bacteroidota</taxon>
        <taxon>Sphingobacteriia</taxon>
        <taxon>Sphingobacteriales</taxon>
        <taxon>Sphingobacteriaceae</taxon>
        <taxon>Mucilaginibacter</taxon>
    </lineage>
</organism>
<feature type="transmembrane region" description="Helical" evidence="1">
    <location>
        <begin position="52"/>
        <end position="70"/>
    </location>
</feature>
<dbReference type="EMBL" id="WWEO01000041">
    <property type="protein sequence ID" value="NCD69410.1"/>
    <property type="molecule type" value="Genomic_DNA"/>
</dbReference>
<keyword evidence="1" id="KW-0812">Transmembrane</keyword>
<protein>
    <submittedName>
        <fullName evidence="2">Uncharacterized protein</fullName>
    </submittedName>
</protein>
<sequence length="111" mass="13524">MKKSRYPIIVAPFLKVAGIALFPFILVSNKQLLEDEVLMRHETIHLKQEAELLVIPFYLLYALSYCINFVRYRNHSRAYEMIWFEREAYANEYNTDYLYKRKLYAWINYVK</sequence>
<proteinExistence type="predicted"/>
<evidence type="ECO:0000313" key="2">
    <source>
        <dbReference type="EMBL" id="NCD69410.1"/>
    </source>
</evidence>
<reference evidence="2" key="1">
    <citation type="submission" date="2020-01" db="EMBL/GenBank/DDBJ databases">
        <authorList>
            <person name="Seo Y.L."/>
        </authorList>
    </citation>
    <scope>NUCLEOTIDE SEQUENCE</scope>
    <source>
        <strain evidence="2">R11</strain>
    </source>
</reference>